<feature type="compositionally biased region" description="Polar residues" evidence="1">
    <location>
        <begin position="201"/>
        <end position="212"/>
    </location>
</feature>
<name>A0A9N9RUI4_9DIPT</name>
<feature type="region of interest" description="Disordered" evidence="1">
    <location>
        <begin position="1"/>
        <end position="53"/>
    </location>
</feature>
<feature type="compositionally biased region" description="Polar residues" evidence="1">
    <location>
        <begin position="454"/>
        <end position="466"/>
    </location>
</feature>
<proteinExistence type="predicted"/>
<feature type="region of interest" description="Disordered" evidence="1">
    <location>
        <begin position="454"/>
        <end position="491"/>
    </location>
</feature>
<keyword evidence="3" id="KW-1185">Reference proteome</keyword>
<sequence length="631" mass="71480">MSTNNSNNENNEKSINDNLSSSVPKTTNTNVTSRKKVTKKPSRNGQQPNLNSSYEHHLEKWLENASKMNFDYNNFDGNWPIMNSSSGATNRKGNHLQYSSADPISLPQHINLDSSPSISAFMNFNTQFRQQYPHLIQRQQSASPISNDPLTSLSTQPDFYSLPTFGSTKIDKIPSTDQEKLNDVINQSKRFNDLLIDDTPHSNMNSTRPNESSAEDDLDEEGQTDEDNDKQQKLENGASSNDLNNRNIFRTLLKQIHLLHETNSKLFRSLHETKVEMEALKYSPSWNLRHRRDSVSGLSVHSQPFGYAAGIASPAPTYHSQGGNYTPGIVTDLIREVRDAGRVRDESLMNRVKALIEEKSWSHNETNMRVLRELEEVKVHLHNVKLERQTTNERLLKLEDEVRTMKAFLGVNNNPFQQYSHFTTPPNNSNLAINDQTKRNSNLSLNYGVINSTGDNFQFDDQPSNFHQHRHPSPPKRHDTSLNENDEDSFDKSHVIQLEKDTLKLRRDLQDAIASKKHAESRIIALEHMVTSLKSPSQQTNTHHHPTTKNNTNNSANKNSLQSEFHQPQQHQLQIQINGGDVKRKISTIEHSQPKNGSVTTTQTVTKLLSPPKSVKATQVTLSTSGPITDL</sequence>
<feature type="compositionally biased region" description="Basic residues" evidence="1">
    <location>
        <begin position="33"/>
        <end position="42"/>
    </location>
</feature>
<feature type="compositionally biased region" description="Polar residues" evidence="1">
    <location>
        <begin position="19"/>
        <end position="32"/>
    </location>
</feature>
<feature type="region of interest" description="Disordered" evidence="1">
    <location>
        <begin position="533"/>
        <end position="568"/>
    </location>
</feature>
<organism evidence="2 3">
    <name type="scientific">Chironomus riparius</name>
    <dbReference type="NCBI Taxonomy" id="315576"/>
    <lineage>
        <taxon>Eukaryota</taxon>
        <taxon>Metazoa</taxon>
        <taxon>Ecdysozoa</taxon>
        <taxon>Arthropoda</taxon>
        <taxon>Hexapoda</taxon>
        <taxon>Insecta</taxon>
        <taxon>Pterygota</taxon>
        <taxon>Neoptera</taxon>
        <taxon>Endopterygota</taxon>
        <taxon>Diptera</taxon>
        <taxon>Nematocera</taxon>
        <taxon>Chironomoidea</taxon>
        <taxon>Chironomidae</taxon>
        <taxon>Chironominae</taxon>
        <taxon>Chironomus</taxon>
    </lineage>
</organism>
<accession>A0A9N9RUI4</accession>
<feature type="compositionally biased region" description="Low complexity" evidence="1">
    <location>
        <begin position="548"/>
        <end position="568"/>
    </location>
</feature>
<feature type="region of interest" description="Disordered" evidence="1">
    <location>
        <begin position="195"/>
        <end position="242"/>
    </location>
</feature>
<dbReference type="AlphaFoldDB" id="A0A9N9RUI4"/>
<dbReference type="Proteomes" id="UP001153620">
    <property type="component" value="Chromosome 2"/>
</dbReference>
<feature type="compositionally biased region" description="Acidic residues" evidence="1">
    <location>
        <begin position="213"/>
        <end position="228"/>
    </location>
</feature>
<feature type="compositionally biased region" description="Polar residues" evidence="1">
    <location>
        <begin position="43"/>
        <end position="53"/>
    </location>
</feature>
<protein>
    <submittedName>
        <fullName evidence="2">Uncharacterized protein</fullName>
    </submittedName>
</protein>
<reference evidence="2" key="2">
    <citation type="submission" date="2022-10" db="EMBL/GenBank/DDBJ databases">
        <authorList>
            <consortium name="ENA_rothamsted_submissions"/>
            <consortium name="culmorum"/>
            <person name="King R."/>
        </authorList>
    </citation>
    <scope>NUCLEOTIDE SEQUENCE</scope>
</reference>
<evidence type="ECO:0000256" key="1">
    <source>
        <dbReference type="SAM" id="MobiDB-lite"/>
    </source>
</evidence>
<gene>
    <name evidence="2" type="ORF">CHIRRI_LOCUS6204</name>
</gene>
<reference evidence="2" key="1">
    <citation type="submission" date="2022-01" db="EMBL/GenBank/DDBJ databases">
        <authorList>
            <person name="King R."/>
        </authorList>
    </citation>
    <scope>NUCLEOTIDE SEQUENCE</scope>
</reference>
<evidence type="ECO:0000313" key="2">
    <source>
        <dbReference type="EMBL" id="CAG9803303.1"/>
    </source>
</evidence>
<evidence type="ECO:0000313" key="3">
    <source>
        <dbReference type="Proteomes" id="UP001153620"/>
    </source>
</evidence>
<dbReference type="OrthoDB" id="6621649at2759"/>
<dbReference type="EMBL" id="OU895878">
    <property type="protein sequence ID" value="CAG9803303.1"/>
    <property type="molecule type" value="Genomic_DNA"/>
</dbReference>